<name>A0A2A2D564_9ACTN</name>
<evidence type="ECO:0000313" key="2">
    <source>
        <dbReference type="Proteomes" id="UP000218944"/>
    </source>
</evidence>
<keyword evidence="2" id="KW-1185">Reference proteome</keyword>
<gene>
    <name evidence="1" type="ORF">CK936_23335</name>
</gene>
<reference evidence="1 2" key="1">
    <citation type="submission" date="2017-08" db="EMBL/GenBank/DDBJ databases">
        <title>Genome sequence of Streptomyces albireticuli NRRL B-1670.</title>
        <authorList>
            <person name="Graham D.E."/>
            <person name="Mahan K.M."/>
            <person name="Klingeman D.M."/>
            <person name="Hettich R.L."/>
            <person name="Parry R.J."/>
            <person name="Spain J.C."/>
        </authorList>
    </citation>
    <scope>NUCLEOTIDE SEQUENCE [LARGE SCALE GENOMIC DNA]</scope>
    <source>
        <strain evidence="1 2">NRRL B-1670</strain>
    </source>
</reference>
<sequence length="100" mass="11395">MNTSQQAWTIDSISHALPHPELRATFMREATFTDVRDLPTILDRWVQLIEDFEAGRDRVEQLRETIRQNGQLPDTYLASLLNVTEDELRADAGLSQRGAA</sequence>
<organism evidence="1 2">
    <name type="scientific">Streptomyces albireticuli</name>
    <dbReference type="NCBI Taxonomy" id="1940"/>
    <lineage>
        <taxon>Bacteria</taxon>
        <taxon>Bacillati</taxon>
        <taxon>Actinomycetota</taxon>
        <taxon>Actinomycetes</taxon>
        <taxon>Kitasatosporales</taxon>
        <taxon>Streptomycetaceae</taxon>
        <taxon>Streptomyces</taxon>
    </lineage>
</organism>
<dbReference type="AlphaFoldDB" id="A0A2A2D564"/>
<proteinExistence type="predicted"/>
<evidence type="ECO:0000313" key="1">
    <source>
        <dbReference type="EMBL" id="PAU46587.1"/>
    </source>
</evidence>
<dbReference type="RefSeq" id="WP_095582905.1">
    <property type="nucleotide sequence ID" value="NZ_JAJQQS010000014.1"/>
</dbReference>
<dbReference type="Proteomes" id="UP000218944">
    <property type="component" value="Unassembled WGS sequence"/>
</dbReference>
<accession>A0A2A2D564</accession>
<protein>
    <submittedName>
        <fullName evidence="1">Uncharacterized protein</fullName>
    </submittedName>
</protein>
<comment type="caution">
    <text evidence="1">The sequence shown here is derived from an EMBL/GenBank/DDBJ whole genome shotgun (WGS) entry which is preliminary data.</text>
</comment>
<dbReference type="EMBL" id="NSJV01000442">
    <property type="protein sequence ID" value="PAU46587.1"/>
    <property type="molecule type" value="Genomic_DNA"/>
</dbReference>